<dbReference type="EMBL" id="JXJN01007932">
    <property type="status" value="NOT_ANNOTATED_CDS"/>
    <property type="molecule type" value="Genomic_DNA"/>
</dbReference>
<reference evidence="2" key="1">
    <citation type="submission" date="2015-01" db="EMBL/GenBank/DDBJ databases">
        <authorList>
            <person name="Aksoy S."/>
            <person name="Warren W."/>
            <person name="Wilson R.K."/>
        </authorList>
    </citation>
    <scope>NUCLEOTIDE SEQUENCE [LARGE SCALE GENOMIC DNA]</scope>
    <source>
        <strain evidence="2">IAEA</strain>
    </source>
</reference>
<accession>A0A1B0B3N8</accession>
<reference evidence="1" key="2">
    <citation type="submission" date="2020-05" db="UniProtKB">
        <authorList>
            <consortium name="EnsemblMetazoa"/>
        </authorList>
    </citation>
    <scope>IDENTIFICATION</scope>
    <source>
        <strain evidence="1">IAEA</strain>
    </source>
</reference>
<dbReference type="VEuPathDB" id="VectorBase:GPPI017774"/>
<proteinExistence type="predicted"/>
<dbReference type="EMBL" id="JXJN01007933">
    <property type="status" value="NOT_ANNOTATED_CDS"/>
    <property type="molecule type" value="Genomic_DNA"/>
</dbReference>
<dbReference type="Proteomes" id="UP000092460">
    <property type="component" value="Unassembled WGS sequence"/>
</dbReference>
<protein>
    <submittedName>
        <fullName evidence="1">Uncharacterized protein</fullName>
    </submittedName>
</protein>
<evidence type="ECO:0000313" key="1">
    <source>
        <dbReference type="EnsemblMetazoa" id="GPPI017774-PA"/>
    </source>
</evidence>
<dbReference type="EnsemblMetazoa" id="GPPI017774-RA">
    <property type="protein sequence ID" value="GPPI017774-PA"/>
    <property type="gene ID" value="GPPI017774"/>
</dbReference>
<organism evidence="1 2">
    <name type="scientific">Glossina palpalis gambiensis</name>
    <dbReference type="NCBI Taxonomy" id="67801"/>
    <lineage>
        <taxon>Eukaryota</taxon>
        <taxon>Metazoa</taxon>
        <taxon>Ecdysozoa</taxon>
        <taxon>Arthropoda</taxon>
        <taxon>Hexapoda</taxon>
        <taxon>Insecta</taxon>
        <taxon>Pterygota</taxon>
        <taxon>Neoptera</taxon>
        <taxon>Endopterygota</taxon>
        <taxon>Diptera</taxon>
        <taxon>Brachycera</taxon>
        <taxon>Muscomorpha</taxon>
        <taxon>Hippoboscoidea</taxon>
        <taxon>Glossinidae</taxon>
        <taxon>Glossina</taxon>
    </lineage>
</organism>
<name>A0A1B0B3N8_9MUSC</name>
<evidence type="ECO:0000313" key="2">
    <source>
        <dbReference type="Proteomes" id="UP000092460"/>
    </source>
</evidence>
<dbReference type="AlphaFoldDB" id="A0A1B0B3N8"/>
<keyword evidence="2" id="KW-1185">Reference proteome</keyword>
<sequence>QSNSIDHLLKICAHRYRAVAARLTEHIAYFVQKGICTAIVFSKIVKVYQEILANFIVQGKDVRVKELLHKVLKKLTYVDTYARTHTNIFAPYNTAAKANAIVFDIR</sequence>